<dbReference type="RefSeq" id="WP_146792693.1">
    <property type="nucleotide sequence ID" value="NZ_BJUU01000003.1"/>
</dbReference>
<comment type="caution">
    <text evidence="7">The sequence shown here is derived from an EMBL/GenBank/DDBJ whole genome shotgun (WGS) entry which is preliminary data.</text>
</comment>
<evidence type="ECO:0000313" key="8">
    <source>
        <dbReference type="Proteomes" id="UP000321749"/>
    </source>
</evidence>
<keyword evidence="8" id="KW-1185">Reference proteome</keyword>
<accession>A0AA87UR29</accession>
<feature type="transmembrane region" description="Helical" evidence="5">
    <location>
        <begin position="12"/>
        <end position="32"/>
    </location>
</feature>
<dbReference type="PRINTS" id="PR00014">
    <property type="entry name" value="FNTYPEIII"/>
</dbReference>
<dbReference type="InterPro" id="IPR050964">
    <property type="entry name" value="Striated_Muscle_Regulatory"/>
</dbReference>
<dbReference type="Gene3D" id="2.60.40.10">
    <property type="entry name" value="Immunoglobulins"/>
    <property type="match status" value="4"/>
</dbReference>
<dbReference type="PANTHER" id="PTHR13817">
    <property type="entry name" value="TITIN"/>
    <property type="match status" value="1"/>
</dbReference>
<evidence type="ECO:0000256" key="2">
    <source>
        <dbReference type="ARBA" id="ARBA00023295"/>
    </source>
</evidence>
<feature type="domain" description="Fibronectin type-III" evidence="6">
    <location>
        <begin position="1466"/>
        <end position="1553"/>
    </location>
</feature>
<dbReference type="InterPro" id="IPR013783">
    <property type="entry name" value="Ig-like_fold"/>
</dbReference>
<name>A0AA87UR29_9MICO</name>
<dbReference type="PROSITE" id="PS50853">
    <property type="entry name" value="FN3"/>
    <property type="match status" value="2"/>
</dbReference>
<dbReference type="InterPro" id="IPR036116">
    <property type="entry name" value="FN3_sf"/>
</dbReference>
<dbReference type="GO" id="GO:0000272">
    <property type="term" value="P:polysaccharide catabolic process"/>
    <property type="evidence" value="ECO:0007669"/>
    <property type="project" value="UniProtKB-KW"/>
</dbReference>
<dbReference type="InterPro" id="IPR003961">
    <property type="entry name" value="FN3_dom"/>
</dbReference>
<keyword evidence="1" id="KW-0677">Repeat</keyword>
<keyword evidence="2" id="KW-0326">Glycosidase</keyword>
<evidence type="ECO:0000256" key="1">
    <source>
        <dbReference type="ARBA" id="ARBA00022737"/>
    </source>
</evidence>
<protein>
    <submittedName>
        <fullName evidence="7">Fibronectin type III</fullName>
    </submittedName>
</protein>
<feature type="region of interest" description="Disordered" evidence="4">
    <location>
        <begin position="1743"/>
        <end position="1767"/>
    </location>
</feature>
<evidence type="ECO:0000313" key="7">
    <source>
        <dbReference type="EMBL" id="GEK79303.1"/>
    </source>
</evidence>
<evidence type="ECO:0000256" key="4">
    <source>
        <dbReference type="SAM" id="MobiDB-lite"/>
    </source>
</evidence>
<dbReference type="SUPFAM" id="SSF49265">
    <property type="entry name" value="Fibronectin type III"/>
    <property type="match status" value="1"/>
</dbReference>
<dbReference type="NCBIfam" id="NF012211">
    <property type="entry name" value="tand_rpt_95"/>
    <property type="match status" value="1"/>
</dbReference>
<keyword evidence="3" id="KW-0624">Polysaccharide degradation</keyword>
<evidence type="ECO:0000256" key="3">
    <source>
        <dbReference type="ARBA" id="ARBA00023326"/>
    </source>
</evidence>
<keyword evidence="5" id="KW-0472">Membrane</keyword>
<dbReference type="CDD" id="cd00063">
    <property type="entry name" value="FN3"/>
    <property type="match status" value="2"/>
</dbReference>
<keyword evidence="2" id="KW-0378">Hydrolase</keyword>
<feature type="domain" description="Fibronectin type-III" evidence="6">
    <location>
        <begin position="1556"/>
        <end position="1647"/>
    </location>
</feature>
<dbReference type="EMBL" id="BJUU01000003">
    <property type="protein sequence ID" value="GEK79303.1"/>
    <property type="molecule type" value="Genomic_DNA"/>
</dbReference>
<dbReference type="Pfam" id="PF17963">
    <property type="entry name" value="Big_9"/>
    <property type="match status" value="8"/>
</dbReference>
<organism evidence="7 8">
    <name type="scientific">Agrococcus baldri</name>
    <dbReference type="NCBI Taxonomy" id="153730"/>
    <lineage>
        <taxon>Bacteria</taxon>
        <taxon>Bacillati</taxon>
        <taxon>Actinomycetota</taxon>
        <taxon>Actinomycetes</taxon>
        <taxon>Micrococcales</taxon>
        <taxon>Microbacteriaceae</taxon>
        <taxon>Agrococcus</taxon>
    </lineage>
</organism>
<keyword evidence="5" id="KW-1133">Transmembrane helix</keyword>
<evidence type="ECO:0000259" key="6">
    <source>
        <dbReference type="PROSITE" id="PS50853"/>
    </source>
</evidence>
<proteinExistence type="predicted"/>
<feature type="compositionally biased region" description="Acidic residues" evidence="4">
    <location>
        <begin position="366"/>
        <end position="381"/>
    </location>
</feature>
<gene>
    <name evidence="7" type="ORF">ABA31_06540</name>
</gene>
<feature type="region of interest" description="Disordered" evidence="4">
    <location>
        <begin position="1537"/>
        <end position="1566"/>
    </location>
</feature>
<dbReference type="SMART" id="SM00060">
    <property type="entry name" value="FN3"/>
    <property type="match status" value="5"/>
</dbReference>
<reference evidence="7 8" key="1">
    <citation type="submission" date="2019-07" db="EMBL/GenBank/DDBJ databases">
        <title>Whole genome shotgun sequence of Agrococcus baldri NBRC 103055.</title>
        <authorList>
            <person name="Hosoyama A."/>
            <person name="Uohara A."/>
            <person name="Ohji S."/>
            <person name="Ichikawa N."/>
        </authorList>
    </citation>
    <scope>NUCLEOTIDE SEQUENCE [LARGE SCALE GENOMIC DNA]</scope>
    <source>
        <strain evidence="7 8">NBRC 103055</strain>
    </source>
</reference>
<keyword evidence="5" id="KW-0812">Transmembrane</keyword>
<dbReference type="Proteomes" id="UP000321749">
    <property type="component" value="Unassembled WGS sequence"/>
</dbReference>
<feature type="region of interest" description="Disordered" evidence="4">
    <location>
        <begin position="361"/>
        <end position="422"/>
    </location>
</feature>
<keyword evidence="3" id="KW-0119">Carbohydrate metabolism</keyword>
<dbReference type="GO" id="GO:0016798">
    <property type="term" value="F:hydrolase activity, acting on glycosyl bonds"/>
    <property type="evidence" value="ECO:0007669"/>
    <property type="project" value="UniProtKB-KW"/>
</dbReference>
<sequence>MLQWVNRHRRSTVAVSLVTAVSVALGILAFSYDGFTTTDVELHDGGVWVTKAETLQLGHLNVQAEELDGAVTSPSDSFDVLQDGGDVLLLAHDSSSALVVDPAQLRTGSPVALPPGGAIAMGGGSVVITDPGAGLLWALRFDDLAGFTPGTTEATLELEQGLTATVGRDGTIHAVSPESARAVSLRHTPDGFEAESRERGELREMTAPALTVVGDDPVVLDAASQTLLLPGRAVQAPADAVLQQVGDEAEHVILATPTTLVRQPLSGGEATVDPERGTSGTAVAPVQLGGCVYAVWAGSGDFLRDCHDDSRDTAELIELAAGSQLVFRINRDQVVLNQFVEGRSWLLSDALIMVDNWDALVPPTSDEQESDEESESTEQEFENVPPELSEENSPPIATDDDFGARPGRSTVMPVLWNDSDPDGDVLTARRSGDVPEGVSVASVENDSQLQVQLPPDYAGGAFSFEYTIADGRGDTDTANVRVQVRADAENSVPEPLRETTFVVEQGSTVEYQVLQDWFDPDGDDMYLMDAVSESGDTIQTDPSGRLIYTATGAVGLMPVQLTVSDGRDQTTGELTVDVRAPGDAAPFANADYVSTIQGREVSIRPLLNDYSPSGAPLRLAQVDEAPGLTMGWDATAGVVKIEDGPVGSHYLRYVAAAGGAATAEGRIRIDIREADEEARPVAVRDTALLPRQGEAVVDLLANDVDLAGGVLVVQQVSVENAAPITVELVDRRVVRIRDARGLEEPFQFGYTVSNGRFTETGTVEVIPVAPPAQPRAPVAVDDSATVRAGDFQTIDVLGNDFSPDGTPFELAGEVVETSFASDAEGIAFISEGALRVHAREDAPSRATVTYEIVDELGNRDSATATVQIVPRDPDSNTAPNPRIVTARVLAGALVRVPIPLDGIDVDGDGVELVGYDTAPEQGEIEETGPDYFDFEAYPDAAGTVEFTYRVRDRWGEEGTATVIIGIAQPADRNQPPFAELDLLNVRPERAIAIPVLANDSDPDQDALVLQADGLGLPEELADALVDTERGTVDLVTPAAPGVYQLTYVVADVRGASTTGTVMLTVDGEAELVPPVGRDDPVSAADAELDVPIDVPVLANDTDEDGDPDELLVEIVTGDATVAEGVVRVVPTQQFQVITYRVTDVDGLTAQAFVTVPQVRHPAPVLRSTQAVQVPSGEERLLPLRDFVVVASGNPPRITTGDTVTAVNSDGGGLIVDPETLRFQSVAGYVGPASVTFEVTDGTGPEDPDGNTAVLTIPVDVTPSSVLPPTFAGASLQVVAGEGSSEFDLRSAAADPDPGDLEALTFEGLSGSVAGVTASLSGSVLTATADRTTPPGTVGSYQVRISDPYDNEITGTIDVQVVPTNRQPPAPVADAAEGEQGQPVTIDALANDFNPFAAEGVPLRIIDVQVVGGEGTPSFTDSQVTLTSGPDFSGTLTAQYTVEDGTQLAERHATGTITVNVKGRPDAPPRPNVDAVGDRQVTLTWAPPSPNGSPITGYLVQSADGAISQPCASTTCVIRGLQNDVTYTFQVIAQNAVGDSDPSTASAEARPDRRPEMPSPPTATRGDGQLAVVWEPAESLGSPITGYTLEIQPAAPDGTVAVPLGSVTAHTWTGLENGTAYSFRLQAHNSAPDPSEYSGYSSPQIPAGKPFAVPSVTASIDRGVPGEVQLAVSWEAARGNGAAVQDYTVTSSTGLTQTVTGTRASFADIPADGADITFTVTARNAVGASDASASSRALRAVTAPDAPSGVSTADGDGRVTVDWTPGSRNGLRADEVRFEVQGGGNGTQTLAPGGTYSGMDNSGGPYRLQVRSVAEIDGQTYASAWVSASNEARPYGPPPSPVIRISSQTEQVTYHWEPGGTNGRALAYIEWTQSAYGANAQQVSPSPGSQTQQLEGGHEAHMTAIAVDVDGNVSARVNAGPVAAGHPPPPPPPPASVRLEKGGVPTATCTGANGLDCRQFRIHWENLETGTYSFACFHTHSGGQFESGEFQVAQGSGSSQSRTNGRNMCYSGYAGDAWMTISGPSGSFTTARVSWP</sequence>
<dbReference type="Pfam" id="PF00041">
    <property type="entry name" value="fn3"/>
    <property type="match status" value="2"/>
</dbReference>
<evidence type="ECO:0000256" key="5">
    <source>
        <dbReference type="SAM" id="Phobius"/>
    </source>
</evidence>
<dbReference type="PANTHER" id="PTHR13817:SF151">
    <property type="entry name" value="TITIN"/>
    <property type="match status" value="1"/>
</dbReference>